<feature type="domain" description="Microcystin LR degradation protein MlrC C-terminal" evidence="1">
    <location>
        <begin position="299"/>
        <end position="475"/>
    </location>
</feature>
<comment type="caution">
    <text evidence="3">The sequence shown here is derived from an EMBL/GenBank/DDBJ whole genome shotgun (WGS) entry which is preliminary data.</text>
</comment>
<evidence type="ECO:0000259" key="1">
    <source>
        <dbReference type="Pfam" id="PF07171"/>
    </source>
</evidence>
<dbReference type="Pfam" id="PF07171">
    <property type="entry name" value="MlrC_C"/>
    <property type="match status" value="1"/>
</dbReference>
<dbReference type="InterPro" id="IPR009197">
    <property type="entry name" value="MlrC"/>
</dbReference>
<evidence type="ECO:0000313" key="3">
    <source>
        <dbReference type="EMBL" id="NYI79586.1"/>
    </source>
</evidence>
<accession>A0A7Z0DPV4</accession>
<evidence type="ECO:0000259" key="2">
    <source>
        <dbReference type="Pfam" id="PF07364"/>
    </source>
</evidence>
<dbReference type="InterPro" id="IPR010799">
    <property type="entry name" value="MlrC_C"/>
</dbReference>
<evidence type="ECO:0000313" key="4">
    <source>
        <dbReference type="Proteomes" id="UP000564496"/>
    </source>
</evidence>
<keyword evidence="4" id="KW-1185">Reference proteome</keyword>
<dbReference type="AlphaFoldDB" id="A0A7Z0DPV4"/>
<name>A0A7Z0DPV4_9ACTN</name>
<organism evidence="3 4">
    <name type="scientific">Nocardioides panzhihuensis</name>
    <dbReference type="NCBI Taxonomy" id="860243"/>
    <lineage>
        <taxon>Bacteria</taxon>
        <taxon>Bacillati</taxon>
        <taxon>Actinomycetota</taxon>
        <taxon>Actinomycetes</taxon>
        <taxon>Propionibacteriales</taxon>
        <taxon>Nocardioidaceae</taxon>
        <taxon>Nocardioides</taxon>
    </lineage>
</organism>
<dbReference type="Proteomes" id="UP000564496">
    <property type="component" value="Unassembled WGS sequence"/>
</dbReference>
<dbReference type="RefSeq" id="WP_179659875.1">
    <property type="nucleotide sequence ID" value="NZ_JACBZR010000001.1"/>
</dbReference>
<protein>
    <submittedName>
        <fullName evidence="3">Microcystin degradation protein MlrC</fullName>
    </submittedName>
</protein>
<dbReference type="EMBL" id="JACBZR010000001">
    <property type="protein sequence ID" value="NYI79586.1"/>
    <property type="molecule type" value="Genomic_DNA"/>
</dbReference>
<proteinExistence type="predicted"/>
<dbReference type="Pfam" id="PF07364">
    <property type="entry name" value="DUF1485"/>
    <property type="match status" value="1"/>
</dbReference>
<gene>
    <name evidence="3" type="ORF">BJ988_004234</name>
</gene>
<dbReference type="PIRSF" id="PIRSF012702">
    <property type="entry name" value="UCP012702"/>
    <property type="match status" value="1"/>
</dbReference>
<reference evidence="3 4" key="1">
    <citation type="submission" date="2020-07" db="EMBL/GenBank/DDBJ databases">
        <title>Sequencing the genomes of 1000 actinobacteria strains.</title>
        <authorList>
            <person name="Klenk H.-P."/>
        </authorList>
    </citation>
    <scope>NUCLEOTIDE SEQUENCE [LARGE SCALE GENOMIC DNA]</scope>
    <source>
        <strain evidence="3 4">DSM 26487</strain>
    </source>
</reference>
<sequence>MTRVLVAGFLHETNTFAPTVARWENFVNGEGFPSMHLGDEVWDLASVNVSMGGFLSAAPEDWTLLPVIWCGASPSGPVESETFERITGLITDACAEASPDAVYLDLHGAMVAQQHADADGEILRRIRQLVGPDVPIVVSLDLHANVSDTMLQTADAMVAYRTYPHIDMADTGRRAADMLDRLLAGEQLSYYAERIDFLVPTISGSTMAGPAQAVYASLPEAGDAMVSIAMAFPASDVEECQPCVFGYGSDEDALRATIAKIAGDITSREPEFQLDAYPVDQAFDEVERAIADGLVPVVVADTQDNPGAGGDATTTGLLIELLRRDLPGSALAAMWAPDVVEAAVDVGVGASVTATFEGSSTPGDRAFSETFEVVAVTDGKIRFDGPMMNGNQLSVGPSVLLRRGNVRLVVNSHKAQIMDRNQFRGAGLAPEEQQVLVVKSSVHFRGDYQEVAGKILVALAPGPFPADPAELPWQNLRPGVRMGPLGPTLDAAPEPT</sequence>
<dbReference type="InterPro" id="IPR015995">
    <property type="entry name" value="MlrC_N"/>
</dbReference>
<feature type="domain" description="Microcystin LR degradation protein MlrC N-terminal" evidence="2">
    <location>
        <begin position="3"/>
        <end position="285"/>
    </location>
</feature>